<keyword evidence="1" id="KW-0472">Membrane</keyword>
<feature type="non-terminal residue" evidence="2">
    <location>
        <position position="81"/>
    </location>
</feature>
<gene>
    <name evidence="2" type="ORF">EVA_17491</name>
</gene>
<dbReference type="EMBL" id="AMCI01006400">
    <property type="protein sequence ID" value="EJW94402.1"/>
    <property type="molecule type" value="Genomic_DNA"/>
</dbReference>
<reference evidence="2" key="1">
    <citation type="journal article" date="2012" name="PLoS ONE">
        <title>Gene sets for utilization of primary and secondary nutrition supplies in the distal gut of endangered iberian lynx.</title>
        <authorList>
            <person name="Alcaide M."/>
            <person name="Messina E."/>
            <person name="Richter M."/>
            <person name="Bargiela R."/>
            <person name="Peplies J."/>
            <person name="Huws S.A."/>
            <person name="Newbold C.J."/>
            <person name="Golyshin P.N."/>
            <person name="Simon M.A."/>
            <person name="Lopez G."/>
            <person name="Yakimov M.M."/>
            <person name="Ferrer M."/>
        </authorList>
    </citation>
    <scope>NUCLEOTIDE SEQUENCE</scope>
</reference>
<sequence>MIPDLFTDISLYQQIAFVVSLTLALVLLLIKIPHTEYASKLTRSKGTVACNYLIMAFIFAYTLSNSGTENYEAFSSMTMLI</sequence>
<name>J9FXX3_9ZZZZ</name>
<keyword evidence="1" id="KW-1133">Transmembrane helix</keyword>
<comment type="caution">
    <text evidence="2">The sequence shown here is derived from an EMBL/GenBank/DDBJ whole genome shotgun (WGS) entry which is preliminary data.</text>
</comment>
<proteinExistence type="predicted"/>
<keyword evidence="1" id="KW-0812">Transmembrane</keyword>
<protein>
    <submittedName>
        <fullName evidence="2">Membrane protein</fullName>
    </submittedName>
</protein>
<accession>J9FXX3</accession>
<feature type="transmembrane region" description="Helical" evidence="1">
    <location>
        <begin position="44"/>
        <end position="63"/>
    </location>
</feature>
<dbReference type="AlphaFoldDB" id="J9FXX3"/>
<evidence type="ECO:0000256" key="1">
    <source>
        <dbReference type="SAM" id="Phobius"/>
    </source>
</evidence>
<evidence type="ECO:0000313" key="2">
    <source>
        <dbReference type="EMBL" id="EJW94402.1"/>
    </source>
</evidence>
<organism evidence="2">
    <name type="scientific">gut metagenome</name>
    <dbReference type="NCBI Taxonomy" id="749906"/>
    <lineage>
        <taxon>unclassified sequences</taxon>
        <taxon>metagenomes</taxon>
        <taxon>organismal metagenomes</taxon>
    </lineage>
</organism>
<feature type="transmembrane region" description="Helical" evidence="1">
    <location>
        <begin position="12"/>
        <end position="32"/>
    </location>
</feature>